<dbReference type="STRING" id="287099.SAMN05660413_00073"/>
<dbReference type="AlphaFoldDB" id="A0A1I4XI69"/>
<dbReference type="Proteomes" id="UP000199153">
    <property type="component" value="Unassembled WGS sequence"/>
</dbReference>
<proteinExistence type="predicted"/>
<dbReference type="InterPro" id="IPR032812">
    <property type="entry name" value="SbsA_Ig"/>
</dbReference>
<evidence type="ECO:0000256" key="1">
    <source>
        <dbReference type="ARBA" id="ARBA00022729"/>
    </source>
</evidence>
<sequence length="537" mass="62071">MLKRIPNFLLVIFLTLGLVQCAKKGMPEGGPEDEEPPKFVRATPENFNTNFNRDEIRIYFNEYIKLNKPQEQIIISPPMDPKPTILPLGSARKDIRIEIFDTLQENTTYTINFGKSIVDNNEGNELPYFKYVFSTGDYLDSLSVQGTVDDASLKELAEPVSIFLYEIDSTYSDSIVYKENPRYVTYSKDSIFTFELENLKAGIYQMIAIQDKNANYKFNPQSEKIGFIEEPISLPADTSYHITLFKEELEFSVERPKLLKGNQILFGYEGVTDLDSLEINLLNPKPEGFRSRIVKDPKTDTLYYWYNQKPESDSLSFEIVSPKKRDTLFTKISELERDTLKVTPEPSGNIELNEIFKFRANTPLVESNADLIRILDKDSVEVNFSAELLLFKNELQLQFEKEENNKYQIRALPGALTDLFGKTNDTINQQISTKPYSEYGSVVLRLQNVNSFPIIAQLTNLEGEVQAERFSENETNFNFRFLKPAKYLVRVIIDKNGNQKWDTGNYLEKRPPERILYHSDTLEVRSNWDLNESFILE</sequence>
<dbReference type="OrthoDB" id="9809989at2"/>
<dbReference type="Pfam" id="PF13205">
    <property type="entry name" value="Big_5"/>
    <property type="match status" value="1"/>
</dbReference>
<name>A0A1I4XI69_9FLAO</name>
<evidence type="ECO:0000259" key="3">
    <source>
        <dbReference type="Pfam" id="PF13205"/>
    </source>
</evidence>
<protein>
    <submittedName>
        <fullName evidence="4">Ig-like domain-containing protein</fullName>
    </submittedName>
</protein>
<feature type="domain" description="SbsA Ig-like" evidence="3">
    <location>
        <begin position="33"/>
        <end position="135"/>
    </location>
</feature>
<dbReference type="EMBL" id="FOVL01000001">
    <property type="protein sequence ID" value="SFN25587.1"/>
    <property type="molecule type" value="Genomic_DNA"/>
</dbReference>
<reference evidence="4 5" key="1">
    <citation type="submission" date="2016-10" db="EMBL/GenBank/DDBJ databases">
        <authorList>
            <person name="de Groot N.N."/>
        </authorList>
    </citation>
    <scope>NUCLEOTIDE SEQUENCE [LARGE SCALE GENOMIC DNA]</scope>
    <source>
        <strain evidence="4 5">DSM 17794</strain>
    </source>
</reference>
<evidence type="ECO:0000256" key="2">
    <source>
        <dbReference type="SAM" id="MobiDB-lite"/>
    </source>
</evidence>
<accession>A0A1I4XI69</accession>
<dbReference type="RefSeq" id="WP_093404448.1">
    <property type="nucleotide sequence ID" value="NZ_FOVL01000001.1"/>
</dbReference>
<evidence type="ECO:0000313" key="5">
    <source>
        <dbReference type="Proteomes" id="UP000199153"/>
    </source>
</evidence>
<keyword evidence="5" id="KW-1185">Reference proteome</keyword>
<feature type="region of interest" description="Disordered" evidence="2">
    <location>
        <begin position="25"/>
        <end position="44"/>
    </location>
</feature>
<keyword evidence="1" id="KW-0732">Signal</keyword>
<organism evidence="4 5">
    <name type="scientific">Salegentibacter flavus</name>
    <dbReference type="NCBI Taxonomy" id="287099"/>
    <lineage>
        <taxon>Bacteria</taxon>
        <taxon>Pseudomonadati</taxon>
        <taxon>Bacteroidota</taxon>
        <taxon>Flavobacteriia</taxon>
        <taxon>Flavobacteriales</taxon>
        <taxon>Flavobacteriaceae</taxon>
        <taxon>Salegentibacter</taxon>
    </lineage>
</organism>
<evidence type="ECO:0000313" key="4">
    <source>
        <dbReference type="EMBL" id="SFN25587.1"/>
    </source>
</evidence>
<gene>
    <name evidence="4" type="ORF">SAMN05660413_00073</name>
</gene>